<organism evidence="1 2">
    <name type="scientific">Brassica oleracea var. oleracea</name>
    <dbReference type="NCBI Taxonomy" id="109376"/>
    <lineage>
        <taxon>Eukaryota</taxon>
        <taxon>Viridiplantae</taxon>
        <taxon>Streptophyta</taxon>
        <taxon>Embryophyta</taxon>
        <taxon>Tracheophyta</taxon>
        <taxon>Spermatophyta</taxon>
        <taxon>Magnoliopsida</taxon>
        <taxon>eudicotyledons</taxon>
        <taxon>Gunneridae</taxon>
        <taxon>Pentapetalae</taxon>
        <taxon>rosids</taxon>
        <taxon>malvids</taxon>
        <taxon>Brassicales</taxon>
        <taxon>Brassicaceae</taxon>
        <taxon>Brassiceae</taxon>
        <taxon>Brassica</taxon>
    </lineage>
</organism>
<evidence type="ECO:0000313" key="1">
    <source>
        <dbReference type="EnsemblPlants" id="Bo2g041730.1"/>
    </source>
</evidence>
<dbReference type="AlphaFoldDB" id="A0A0D3AM59"/>
<sequence>MQMFKFSDNERRKVDHHYYGPVARTTDTRCGGPKNNIVPYRSVEIIMTCFQSGKTLKWF</sequence>
<protein>
    <submittedName>
        <fullName evidence="1">Uncharacterized protein</fullName>
    </submittedName>
</protein>
<reference evidence="1" key="2">
    <citation type="submission" date="2015-03" db="UniProtKB">
        <authorList>
            <consortium name="EnsemblPlants"/>
        </authorList>
    </citation>
    <scope>IDENTIFICATION</scope>
</reference>
<dbReference type="EnsemblPlants" id="Bo2g041730.1">
    <property type="protein sequence ID" value="Bo2g041730.1"/>
    <property type="gene ID" value="Bo2g041730"/>
</dbReference>
<keyword evidence="2" id="KW-1185">Reference proteome</keyword>
<dbReference type="Gramene" id="Bo2g041730.1">
    <property type="protein sequence ID" value="Bo2g041730.1"/>
    <property type="gene ID" value="Bo2g041730"/>
</dbReference>
<dbReference type="Proteomes" id="UP000032141">
    <property type="component" value="Chromosome C2"/>
</dbReference>
<name>A0A0D3AM59_BRAOL</name>
<dbReference type="HOGENOM" id="CLU_2964012_0_0_1"/>
<proteinExistence type="predicted"/>
<evidence type="ECO:0000313" key="2">
    <source>
        <dbReference type="Proteomes" id="UP000032141"/>
    </source>
</evidence>
<accession>A0A0D3AM59</accession>
<reference evidence="1 2" key="1">
    <citation type="journal article" date="2014" name="Genome Biol.">
        <title>Transcriptome and methylome profiling reveals relics of genome dominance in the mesopolyploid Brassica oleracea.</title>
        <authorList>
            <person name="Parkin I.A."/>
            <person name="Koh C."/>
            <person name="Tang H."/>
            <person name="Robinson S.J."/>
            <person name="Kagale S."/>
            <person name="Clarke W.E."/>
            <person name="Town C.D."/>
            <person name="Nixon J."/>
            <person name="Krishnakumar V."/>
            <person name="Bidwell S.L."/>
            <person name="Denoeud F."/>
            <person name="Belcram H."/>
            <person name="Links M.G."/>
            <person name="Just J."/>
            <person name="Clarke C."/>
            <person name="Bender T."/>
            <person name="Huebert T."/>
            <person name="Mason A.S."/>
            <person name="Pires J.C."/>
            <person name="Barker G."/>
            <person name="Moore J."/>
            <person name="Walley P.G."/>
            <person name="Manoli S."/>
            <person name="Batley J."/>
            <person name="Edwards D."/>
            <person name="Nelson M.N."/>
            <person name="Wang X."/>
            <person name="Paterson A.H."/>
            <person name="King G."/>
            <person name="Bancroft I."/>
            <person name="Chalhoub B."/>
            <person name="Sharpe A.G."/>
        </authorList>
    </citation>
    <scope>NUCLEOTIDE SEQUENCE</scope>
    <source>
        <strain evidence="1 2">cv. TO1000</strain>
    </source>
</reference>